<evidence type="ECO:0000256" key="3">
    <source>
        <dbReference type="ARBA" id="ARBA00023163"/>
    </source>
</evidence>
<evidence type="ECO:0000256" key="1">
    <source>
        <dbReference type="ARBA" id="ARBA00023015"/>
    </source>
</evidence>
<dbReference type="AlphaFoldDB" id="A0AAU4JZ40"/>
<dbReference type="SMART" id="SM00345">
    <property type="entry name" value="HTH_GNTR"/>
    <property type="match status" value="1"/>
</dbReference>
<name>A0AAU4JZ40_9NOCA</name>
<dbReference type="InterPro" id="IPR036390">
    <property type="entry name" value="WH_DNA-bd_sf"/>
</dbReference>
<dbReference type="Gene3D" id="1.10.10.10">
    <property type="entry name" value="Winged helix-like DNA-binding domain superfamily/Winged helix DNA-binding domain"/>
    <property type="match status" value="1"/>
</dbReference>
<dbReference type="InterPro" id="IPR008920">
    <property type="entry name" value="TF_FadR/GntR_C"/>
</dbReference>
<dbReference type="PROSITE" id="PS50949">
    <property type="entry name" value="HTH_GNTR"/>
    <property type="match status" value="1"/>
</dbReference>
<dbReference type="GO" id="GO:0003700">
    <property type="term" value="F:DNA-binding transcription factor activity"/>
    <property type="evidence" value="ECO:0007669"/>
    <property type="project" value="InterPro"/>
</dbReference>
<reference evidence="5 6" key="1">
    <citation type="submission" date="2022-10" db="EMBL/GenBank/DDBJ databases">
        <title>The complete genomes of actinobacterial strains from the NBC collection.</title>
        <authorList>
            <person name="Joergensen T.S."/>
            <person name="Alvarez Arevalo M."/>
            <person name="Sterndorff E.B."/>
            <person name="Faurdal D."/>
            <person name="Vuksanovic O."/>
            <person name="Mourched A.-S."/>
            <person name="Charusanti P."/>
            <person name="Shaw S."/>
            <person name="Blin K."/>
            <person name="Weber T."/>
        </authorList>
    </citation>
    <scope>NUCLEOTIDE SEQUENCE [LARGE SCALE GENOMIC DNA]</scope>
    <source>
        <strain evidence="5 6">NBC_00319</strain>
    </source>
</reference>
<dbReference type="SUPFAM" id="SSF48008">
    <property type="entry name" value="GntR ligand-binding domain-like"/>
    <property type="match status" value="1"/>
</dbReference>
<dbReference type="InterPro" id="IPR000524">
    <property type="entry name" value="Tscrpt_reg_HTH_GntR"/>
</dbReference>
<feature type="domain" description="HTH gntR-type" evidence="4">
    <location>
        <begin position="122"/>
        <end position="189"/>
    </location>
</feature>
<gene>
    <name evidence="5" type="ORF">OG579_15005</name>
</gene>
<dbReference type="InterPro" id="IPR011711">
    <property type="entry name" value="GntR_C"/>
</dbReference>
<dbReference type="Pfam" id="PF07729">
    <property type="entry name" value="FCD"/>
    <property type="match status" value="1"/>
</dbReference>
<keyword evidence="2" id="KW-0238">DNA-binding</keyword>
<dbReference type="SMART" id="SM00895">
    <property type="entry name" value="FCD"/>
    <property type="match status" value="1"/>
</dbReference>
<keyword evidence="1" id="KW-0805">Transcription regulation</keyword>
<evidence type="ECO:0000313" key="6">
    <source>
        <dbReference type="Proteomes" id="UP001432128"/>
    </source>
</evidence>
<dbReference type="GO" id="GO:0003677">
    <property type="term" value="F:DNA binding"/>
    <property type="evidence" value="ECO:0007669"/>
    <property type="project" value="UniProtKB-KW"/>
</dbReference>
<accession>A0AAU4JZ40</accession>
<sequence length="346" mass="38107">MLESSAACATASSSMGFPDAPLGTILFADALSFQRAARASPEWRGPVADLVRCLQRNSRGVEKQAEQTEPRDRRYVFTGDDVTEGGEKRRQRGIGQRCRRRVHLVGRAAEKHVIVGEVMPPTDRARGVYDTLLERIVSWDLPPGAVLSEIELADQLSVSRTPIREALARLRRDGLVTQSAGQSAAVSAVSAETAVELYQAREALESYALMLVAQTKDHAVFSEYVDRYRRLAEDTEIADEDVYALSGEFDSTVRAACNNAYLSRLLKELSVHTARLRNLARGNQDRLHRSVTQRMEIASAVARGDGPEAARLDSLRLADSLAVVIEELLGTTQQPPRSVPLGRDLR</sequence>
<dbReference type="Pfam" id="PF00392">
    <property type="entry name" value="GntR"/>
    <property type="match status" value="1"/>
</dbReference>
<organism evidence="5 6">
    <name type="scientific">Williamsia herbipolensis</name>
    <dbReference type="NCBI Taxonomy" id="1603258"/>
    <lineage>
        <taxon>Bacteria</taxon>
        <taxon>Bacillati</taxon>
        <taxon>Actinomycetota</taxon>
        <taxon>Actinomycetes</taxon>
        <taxon>Mycobacteriales</taxon>
        <taxon>Nocardiaceae</taxon>
        <taxon>Williamsia</taxon>
    </lineage>
</organism>
<dbReference type="CDD" id="cd07377">
    <property type="entry name" value="WHTH_GntR"/>
    <property type="match status" value="1"/>
</dbReference>
<evidence type="ECO:0000259" key="4">
    <source>
        <dbReference type="PROSITE" id="PS50949"/>
    </source>
</evidence>
<dbReference type="KEGG" id="whr:OG579_15005"/>
<dbReference type="PRINTS" id="PR00035">
    <property type="entry name" value="HTHGNTR"/>
</dbReference>
<evidence type="ECO:0000256" key="2">
    <source>
        <dbReference type="ARBA" id="ARBA00023125"/>
    </source>
</evidence>
<dbReference type="InterPro" id="IPR036388">
    <property type="entry name" value="WH-like_DNA-bd_sf"/>
</dbReference>
<dbReference type="Gene3D" id="1.20.120.530">
    <property type="entry name" value="GntR ligand-binding domain-like"/>
    <property type="match status" value="1"/>
</dbReference>
<protein>
    <submittedName>
        <fullName evidence="5">GntR family transcriptional regulator</fullName>
    </submittedName>
</protein>
<dbReference type="Proteomes" id="UP001432128">
    <property type="component" value="Chromosome"/>
</dbReference>
<proteinExistence type="predicted"/>
<dbReference type="SUPFAM" id="SSF46785">
    <property type="entry name" value="Winged helix' DNA-binding domain"/>
    <property type="match status" value="1"/>
</dbReference>
<keyword evidence="6" id="KW-1185">Reference proteome</keyword>
<dbReference type="PANTHER" id="PTHR43537">
    <property type="entry name" value="TRANSCRIPTIONAL REGULATOR, GNTR FAMILY"/>
    <property type="match status" value="1"/>
</dbReference>
<evidence type="ECO:0000313" key="5">
    <source>
        <dbReference type="EMBL" id="WUM19026.1"/>
    </source>
</evidence>
<dbReference type="PANTHER" id="PTHR43537:SF5">
    <property type="entry name" value="UXU OPERON TRANSCRIPTIONAL REGULATOR"/>
    <property type="match status" value="1"/>
</dbReference>
<dbReference type="EMBL" id="CP108021">
    <property type="protein sequence ID" value="WUM19026.1"/>
    <property type="molecule type" value="Genomic_DNA"/>
</dbReference>
<keyword evidence="3" id="KW-0804">Transcription</keyword>
<dbReference type="RefSeq" id="WP_328856592.1">
    <property type="nucleotide sequence ID" value="NZ_CP108021.1"/>
</dbReference>